<reference evidence="13" key="3">
    <citation type="submission" date="2025-09" db="UniProtKB">
        <authorList>
            <consortium name="Ensembl"/>
        </authorList>
    </citation>
    <scope>IDENTIFICATION</scope>
</reference>
<reference evidence="13 14" key="1">
    <citation type="journal article" date="2021" name="G3 (Bethesda)">
        <title>Improved contiguity of the threespine stickleback genome using long-read sequencing.</title>
        <authorList>
            <person name="Nath S."/>
            <person name="Shaw D.E."/>
            <person name="White M.A."/>
        </authorList>
    </citation>
    <scope>NUCLEOTIDE SEQUENCE [LARGE SCALE GENOMIC DNA]</scope>
    <source>
        <strain evidence="13 14">Lake Benthic</strain>
    </source>
</reference>
<name>A0AAQ4RTU1_GASAC</name>
<feature type="transmembrane region" description="Helical" evidence="12">
    <location>
        <begin position="287"/>
        <end position="313"/>
    </location>
</feature>
<evidence type="ECO:0000256" key="8">
    <source>
        <dbReference type="ARBA" id="ARBA00023065"/>
    </source>
</evidence>
<dbReference type="Gene3D" id="1.20.1730.10">
    <property type="entry name" value="Sodium/glucose cotransporter"/>
    <property type="match status" value="1"/>
</dbReference>
<keyword evidence="5 12" id="KW-0812">Transmembrane</keyword>
<comment type="subcellular location">
    <subcellularLocation>
        <location evidence="1">Cell membrane</location>
        <topology evidence="1">Multi-pass membrane protein</topology>
    </subcellularLocation>
</comment>
<keyword evidence="8" id="KW-0406">Ion transport</keyword>
<feature type="transmembrane region" description="Helical" evidence="12">
    <location>
        <begin position="61"/>
        <end position="80"/>
    </location>
</feature>
<proteinExistence type="inferred from homology"/>
<evidence type="ECO:0000256" key="9">
    <source>
        <dbReference type="ARBA" id="ARBA00023136"/>
    </source>
</evidence>
<dbReference type="Proteomes" id="UP000007635">
    <property type="component" value="Chromosome VIII"/>
</dbReference>
<reference evidence="13" key="2">
    <citation type="submission" date="2025-08" db="UniProtKB">
        <authorList>
            <consortium name="Ensembl"/>
        </authorList>
    </citation>
    <scope>IDENTIFICATION</scope>
</reference>
<keyword evidence="9 12" id="KW-0472">Membrane</keyword>
<evidence type="ECO:0000256" key="1">
    <source>
        <dbReference type="ARBA" id="ARBA00004651"/>
    </source>
</evidence>
<evidence type="ECO:0000256" key="2">
    <source>
        <dbReference type="ARBA" id="ARBA00006434"/>
    </source>
</evidence>
<dbReference type="GO" id="GO:0005886">
    <property type="term" value="C:plasma membrane"/>
    <property type="evidence" value="ECO:0007669"/>
    <property type="project" value="UniProtKB-SubCell"/>
</dbReference>
<dbReference type="GO" id="GO:0070062">
    <property type="term" value="C:extracellular exosome"/>
    <property type="evidence" value="ECO:0007669"/>
    <property type="project" value="TreeGrafter"/>
</dbReference>
<feature type="transmembrane region" description="Helical" evidence="12">
    <location>
        <begin position="388"/>
        <end position="410"/>
    </location>
</feature>
<dbReference type="AlphaFoldDB" id="A0AAQ4RTU1"/>
<dbReference type="GO" id="GO:1904200">
    <property type="term" value="P:iodide transmembrane transport"/>
    <property type="evidence" value="ECO:0007669"/>
    <property type="project" value="TreeGrafter"/>
</dbReference>
<feature type="transmembrane region" description="Helical" evidence="12">
    <location>
        <begin position="520"/>
        <end position="541"/>
    </location>
</feature>
<dbReference type="InterPro" id="IPR051163">
    <property type="entry name" value="Sodium:Solute_Symporter_SSF"/>
</dbReference>
<evidence type="ECO:0000256" key="3">
    <source>
        <dbReference type="ARBA" id="ARBA00022448"/>
    </source>
</evidence>
<evidence type="ECO:0000313" key="13">
    <source>
        <dbReference type="Ensembl" id="ENSGACP00000066087.1"/>
    </source>
</evidence>
<evidence type="ECO:0000256" key="12">
    <source>
        <dbReference type="SAM" id="Phobius"/>
    </source>
</evidence>
<keyword evidence="14" id="KW-1185">Reference proteome</keyword>
<dbReference type="PANTHER" id="PTHR42985:SF11">
    <property type="entry name" value="SODIUM_IODIDE COTRANSPORTER"/>
    <property type="match status" value="1"/>
</dbReference>
<keyword evidence="10" id="KW-0739">Sodium transport</keyword>
<feature type="transmembrane region" description="Helical" evidence="12">
    <location>
        <begin position="198"/>
        <end position="218"/>
    </location>
</feature>
<evidence type="ECO:0000256" key="5">
    <source>
        <dbReference type="ARBA" id="ARBA00022692"/>
    </source>
</evidence>
<feature type="transmembrane region" description="Helical" evidence="12">
    <location>
        <begin position="167"/>
        <end position="186"/>
    </location>
</feature>
<feature type="transmembrane region" description="Helical" evidence="12">
    <location>
        <begin position="247"/>
        <end position="266"/>
    </location>
</feature>
<feature type="transmembrane region" description="Helical" evidence="12">
    <location>
        <begin position="92"/>
        <end position="115"/>
    </location>
</feature>
<feature type="transmembrane region" description="Helical" evidence="12">
    <location>
        <begin position="347"/>
        <end position="368"/>
    </location>
</feature>
<organism evidence="13 14">
    <name type="scientific">Gasterosteus aculeatus aculeatus</name>
    <name type="common">three-spined stickleback</name>
    <dbReference type="NCBI Taxonomy" id="481459"/>
    <lineage>
        <taxon>Eukaryota</taxon>
        <taxon>Metazoa</taxon>
        <taxon>Chordata</taxon>
        <taxon>Craniata</taxon>
        <taxon>Vertebrata</taxon>
        <taxon>Euteleostomi</taxon>
        <taxon>Actinopterygii</taxon>
        <taxon>Neopterygii</taxon>
        <taxon>Teleostei</taxon>
        <taxon>Neoteleostei</taxon>
        <taxon>Acanthomorphata</taxon>
        <taxon>Eupercaria</taxon>
        <taxon>Perciformes</taxon>
        <taxon>Cottioidei</taxon>
        <taxon>Gasterosteales</taxon>
        <taxon>Gasterosteidae</taxon>
        <taxon>Gasterosteus</taxon>
    </lineage>
</organism>
<keyword evidence="6 12" id="KW-1133">Transmembrane helix</keyword>
<evidence type="ECO:0000256" key="4">
    <source>
        <dbReference type="ARBA" id="ARBA00022475"/>
    </source>
</evidence>
<dbReference type="GeneTree" id="ENSGT00940000159489"/>
<evidence type="ECO:0000313" key="14">
    <source>
        <dbReference type="Proteomes" id="UP000007635"/>
    </source>
</evidence>
<evidence type="ECO:0000256" key="7">
    <source>
        <dbReference type="ARBA" id="ARBA00023053"/>
    </source>
</evidence>
<feature type="transmembrane region" description="Helical" evidence="12">
    <location>
        <begin position="136"/>
        <end position="161"/>
    </location>
</feature>
<evidence type="ECO:0000256" key="11">
    <source>
        <dbReference type="RuleBase" id="RU362091"/>
    </source>
</evidence>
<protein>
    <submittedName>
        <fullName evidence="13">Solute carrier family 5 member 5</fullName>
    </submittedName>
</protein>
<comment type="similarity">
    <text evidence="2 11">Belongs to the sodium:solute symporter (SSF) (TC 2.A.21) family.</text>
</comment>
<keyword evidence="7" id="KW-0915">Sodium</keyword>
<keyword evidence="4" id="KW-1003">Cell membrane</keyword>
<dbReference type="InterPro" id="IPR001734">
    <property type="entry name" value="Na/solute_symporter"/>
</dbReference>
<dbReference type="InterPro" id="IPR038377">
    <property type="entry name" value="Na/Glc_symporter_sf"/>
</dbReference>
<keyword evidence="3" id="KW-0813">Transport</keyword>
<feature type="transmembrane region" description="Helical" evidence="12">
    <location>
        <begin position="21"/>
        <end position="40"/>
    </location>
</feature>
<dbReference type="Pfam" id="PF00474">
    <property type="entry name" value="SSF"/>
    <property type="match status" value="1"/>
</dbReference>
<dbReference type="NCBIfam" id="TIGR00813">
    <property type="entry name" value="sss"/>
    <property type="match status" value="1"/>
</dbReference>
<sequence>MTTFIAIRLSFTPAGLFLADYAVFSAMLLVSMGIGLFQALKKGPGEATADDFFTGGRSMPAVPVGLSLCASFMSAVQVLGVPSEASRYGYKFLYMCLGQSISSLLTAYLFLPVFYRLGITSTNQYLKLRFGHGMQLLGSIQFLVATLLYTGIVIYAPALILNQATGLNMWVSLFSTGIICTLYTTLGGMKAVIWTDVFQIIVMLAGFVAIFIHGTVLVGGPATVLEIAKNGSRINFNDFSVDPRQRYSFWSLSVGGASVWLSMYGVNQAQVQRYISCRTEKDAQWALFVNQVGLCLIVSSAATCGIVMFAYYINCDPLKSGIISAPDLYMPYFVLDIFRNHSGFPGLFLACAYSGTLSTASTSINAMAAVTMEDLLRPRLRLVTQKKLILISKGLSFLYGVGCITVAALSSLLDWGVLQGSFTVMGVVSGPILGVFILGMFVPATNRLGAFSGFLVGFCGSLWLAVGTTLYPPSEETMGVLPSYTSGCGLSNITVNSNSPPQEQHSISTLGLLDFYSVSYLYFGAIATSSVVLVGLLVSYATGPTQRSHIKEGLLWWDLNKTEIEVASEHRVSTISQVRNFGARCFTSADRPSECLNTRIKY</sequence>
<evidence type="ECO:0000256" key="10">
    <source>
        <dbReference type="ARBA" id="ARBA00023201"/>
    </source>
</evidence>
<feature type="transmembrane region" description="Helical" evidence="12">
    <location>
        <begin position="448"/>
        <end position="471"/>
    </location>
</feature>
<dbReference type="PROSITE" id="PS50283">
    <property type="entry name" value="NA_SOLUT_SYMP_3"/>
    <property type="match status" value="1"/>
</dbReference>
<dbReference type="GO" id="GO:0015293">
    <property type="term" value="F:symporter activity"/>
    <property type="evidence" value="ECO:0007669"/>
    <property type="project" value="TreeGrafter"/>
</dbReference>
<dbReference type="GO" id="GO:0006814">
    <property type="term" value="P:sodium ion transport"/>
    <property type="evidence" value="ECO:0007669"/>
    <property type="project" value="UniProtKB-KW"/>
</dbReference>
<feature type="transmembrane region" description="Helical" evidence="12">
    <location>
        <begin position="422"/>
        <end position="441"/>
    </location>
</feature>
<accession>A0AAQ4RTU1</accession>
<dbReference type="Ensembl" id="ENSGACT00000071999.1">
    <property type="protein sequence ID" value="ENSGACP00000066087.1"/>
    <property type="gene ID" value="ENSGACG00000008677.2"/>
</dbReference>
<dbReference type="PANTHER" id="PTHR42985">
    <property type="entry name" value="SODIUM-COUPLED MONOCARBOXYLATE TRANSPORTER"/>
    <property type="match status" value="1"/>
</dbReference>
<evidence type="ECO:0000256" key="6">
    <source>
        <dbReference type="ARBA" id="ARBA00022989"/>
    </source>
</evidence>